<dbReference type="Pfam" id="PF00266">
    <property type="entry name" value="Aminotran_5"/>
    <property type="match status" value="1"/>
</dbReference>
<dbReference type="PIRSF" id="PIRSF005572">
    <property type="entry name" value="NifS"/>
    <property type="match status" value="1"/>
</dbReference>
<comment type="cofactor">
    <cofactor evidence="1">
        <name>pyridoxal 5'-phosphate</name>
        <dbReference type="ChEBI" id="CHEBI:597326"/>
    </cofactor>
</comment>
<evidence type="ECO:0000256" key="8">
    <source>
        <dbReference type="ARBA" id="ARBA00050776"/>
    </source>
</evidence>
<evidence type="ECO:0000313" key="11">
    <source>
        <dbReference type="Proteomes" id="UP000709672"/>
    </source>
</evidence>
<dbReference type="InterPro" id="IPR015421">
    <property type="entry name" value="PyrdxlP-dep_Trfase_major"/>
</dbReference>
<evidence type="ECO:0000256" key="7">
    <source>
        <dbReference type="ARBA" id="ARBA00023014"/>
    </source>
</evidence>
<dbReference type="InterPro" id="IPR015424">
    <property type="entry name" value="PyrdxlP-dep_Trfase"/>
</dbReference>
<dbReference type="GO" id="GO:0031071">
    <property type="term" value="F:cysteine desulfurase activity"/>
    <property type="evidence" value="ECO:0007669"/>
    <property type="project" value="UniProtKB-EC"/>
</dbReference>
<sequence length="392" mass="42610">MNHRVYLDYAAATPLDPRVKKKMDEYLAQGGANPSGLYREGRAARKSLEDSRQTAAGLIGAKPHEIIFTSSTTESNNLAILGVARANKSQGKHVITTAVEHVSVLNPFKSLEEYGFEITYLPVDEYGRVSADQIKQAIRPDTILISVIFASNEIGTVNPIKEIGRGIRGMKRDEKGNSGLPVFFSDAAQAAPHIKINAPDFGLDMMSFSAGKIYGPKGAAALYVRTGIKINPIMLGGSQENGLRPGTQDMTGIVGLAEAIKIVELEGKKEDARLAEWRDKIVTEVTFALPEVLLNGHPKDRLANNVSFSIPGLKAEELVLAMDERGFALSTRSACDAKNPTPPHVIKAIGRSDEAAWGTVRVTLGRLTTLEDVERFIETFVNEVKKLKNTKS</sequence>
<dbReference type="EMBL" id="JACPHQ010000036">
    <property type="protein sequence ID" value="MBI2466112.1"/>
    <property type="molecule type" value="Genomic_DNA"/>
</dbReference>
<organism evidence="10 11">
    <name type="scientific">Candidatus Sungiibacteriota bacterium</name>
    <dbReference type="NCBI Taxonomy" id="2750080"/>
    <lineage>
        <taxon>Bacteria</taxon>
        <taxon>Candidatus Sungiibacteriota</taxon>
    </lineage>
</organism>
<keyword evidence="6" id="KW-0408">Iron</keyword>
<dbReference type="Proteomes" id="UP000709672">
    <property type="component" value="Unassembled WGS sequence"/>
</dbReference>
<dbReference type="Gene3D" id="3.90.1150.10">
    <property type="entry name" value="Aspartate Aminotransferase, domain 1"/>
    <property type="match status" value="1"/>
</dbReference>
<dbReference type="GO" id="GO:0051536">
    <property type="term" value="F:iron-sulfur cluster binding"/>
    <property type="evidence" value="ECO:0007669"/>
    <property type="project" value="UniProtKB-KW"/>
</dbReference>
<comment type="catalytic activity">
    <reaction evidence="8">
        <text>(sulfur carrier)-H + L-cysteine = (sulfur carrier)-SH + L-alanine</text>
        <dbReference type="Rhea" id="RHEA:43892"/>
        <dbReference type="Rhea" id="RHEA-COMP:14737"/>
        <dbReference type="Rhea" id="RHEA-COMP:14739"/>
        <dbReference type="ChEBI" id="CHEBI:29917"/>
        <dbReference type="ChEBI" id="CHEBI:35235"/>
        <dbReference type="ChEBI" id="CHEBI:57972"/>
        <dbReference type="ChEBI" id="CHEBI:64428"/>
        <dbReference type="EC" id="2.8.1.7"/>
    </reaction>
</comment>
<evidence type="ECO:0000256" key="2">
    <source>
        <dbReference type="ARBA" id="ARBA00006490"/>
    </source>
</evidence>
<evidence type="ECO:0000256" key="1">
    <source>
        <dbReference type="ARBA" id="ARBA00001933"/>
    </source>
</evidence>
<evidence type="ECO:0000256" key="3">
    <source>
        <dbReference type="ARBA" id="ARBA00022679"/>
    </source>
</evidence>
<keyword evidence="4" id="KW-0479">Metal-binding</keyword>
<dbReference type="InterPro" id="IPR016454">
    <property type="entry name" value="Cysteine_dSase"/>
</dbReference>
<keyword evidence="5" id="KW-0663">Pyridoxal phosphate</keyword>
<comment type="similarity">
    <text evidence="2">Belongs to the class-V pyridoxal-phosphate-dependent aminotransferase family. NifS/IscS subfamily.</text>
</comment>
<feature type="domain" description="Aminotransferase class V" evidence="9">
    <location>
        <begin position="5"/>
        <end position="376"/>
    </location>
</feature>
<dbReference type="Gene3D" id="3.40.640.10">
    <property type="entry name" value="Type I PLP-dependent aspartate aminotransferase-like (Major domain)"/>
    <property type="match status" value="1"/>
</dbReference>
<name>A0A932DSI9_9BACT</name>
<keyword evidence="3" id="KW-0808">Transferase</keyword>
<dbReference type="PANTHER" id="PTHR11601:SF34">
    <property type="entry name" value="CYSTEINE DESULFURASE"/>
    <property type="match status" value="1"/>
</dbReference>
<proteinExistence type="inferred from homology"/>
<evidence type="ECO:0000256" key="4">
    <source>
        <dbReference type="ARBA" id="ARBA00022723"/>
    </source>
</evidence>
<evidence type="ECO:0000313" key="10">
    <source>
        <dbReference type="EMBL" id="MBI2466112.1"/>
    </source>
</evidence>
<keyword evidence="7" id="KW-0411">Iron-sulfur</keyword>
<dbReference type="InterPro" id="IPR015422">
    <property type="entry name" value="PyrdxlP-dep_Trfase_small"/>
</dbReference>
<accession>A0A932DSI9</accession>
<comment type="caution">
    <text evidence="10">The sequence shown here is derived from an EMBL/GenBank/DDBJ whole genome shotgun (WGS) entry which is preliminary data.</text>
</comment>
<evidence type="ECO:0000256" key="6">
    <source>
        <dbReference type="ARBA" id="ARBA00023004"/>
    </source>
</evidence>
<dbReference type="GO" id="GO:0046872">
    <property type="term" value="F:metal ion binding"/>
    <property type="evidence" value="ECO:0007669"/>
    <property type="project" value="UniProtKB-KW"/>
</dbReference>
<dbReference type="PANTHER" id="PTHR11601">
    <property type="entry name" value="CYSTEINE DESULFURYLASE FAMILY MEMBER"/>
    <property type="match status" value="1"/>
</dbReference>
<gene>
    <name evidence="10" type="ORF">HYV66_02710</name>
</gene>
<reference evidence="10" key="1">
    <citation type="submission" date="2020-07" db="EMBL/GenBank/DDBJ databases">
        <title>Huge and variable diversity of episymbiotic CPR bacteria and DPANN archaea in groundwater ecosystems.</title>
        <authorList>
            <person name="He C.Y."/>
            <person name="Keren R."/>
            <person name="Whittaker M."/>
            <person name="Farag I.F."/>
            <person name="Doudna J."/>
            <person name="Cate J.H.D."/>
            <person name="Banfield J.F."/>
        </authorList>
    </citation>
    <scope>NUCLEOTIDE SEQUENCE</scope>
    <source>
        <strain evidence="10">NC_groundwater_418_Ag_B-0.1um_45_10</strain>
    </source>
</reference>
<evidence type="ECO:0000259" key="9">
    <source>
        <dbReference type="Pfam" id="PF00266"/>
    </source>
</evidence>
<dbReference type="AlphaFoldDB" id="A0A932DSI9"/>
<dbReference type="InterPro" id="IPR000192">
    <property type="entry name" value="Aminotrans_V_dom"/>
</dbReference>
<dbReference type="SUPFAM" id="SSF53383">
    <property type="entry name" value="PLP-dependent transferases"/>
    <property type="match status" value="1"/>
</dbReference>
<evidence type="ECO:0000256" key="5">
    <source>
        <dbReference type="ARBA" id="ARBA00022898"/>
    </source>
</evidence>
<protein>
    <submittedName>
        <fullName evidence="10">Cysteine desulfurase</fullName>
    </submittedName>
</protein>